<feature type="compositionally biased region" description="Polar residues" evidence="2">
    <location>
        <begin position="62"/>
        <end position="76"/>
    </location>
</feature>
<evidence type="ECO:0000256" key="1">
    <source>
        <dbReference type="PROSITE-ProRule" id="PRU00175"/>
    </source>
</evidence>
<dbReference type="SUPFAM" id="SSF57850">
    <property type="entry name" value="RING/U-box"/>
    <property type="match status" value="1"/>
</dbReference>
<sequence length="249" mass="28073">MNGNQQLEVHYINTGFPYTVTDSFMDLFEGLDYVHPDLALAEALQDQESVYWSLQTYSEKQGATGSASSNSRNGHAQTHEGNEHVVNTTDSTRVWDNNSQVNNDEALAHVLQETEDPVDITNMMAATSIEECNRGHRVGSSSSQGTWQDIIDPDNMTYEELVELGEAVGTHNRGLCPDLISSLPVSKYKTKLFSRRKNRDDQCVICHMNYKRGDRMITLPCKHPYHAVCITRWLHINKACPVCYVEVFG</sequence>
<accession>B8LQF2</accession>
<dbReference type="Gene3D" id="3.30.40.10">
    <property type="entry name" value="Zinc/RING finger domain, C3HC4 (zinc finger)"/>
    <property type="match status" value="1"/>
</dbReference>
<keyword evidence="1" id="KW-0863">Zinc-finger</keyword>
<organism evidence="4">
    <name type="scientific">Picea sitchensis</name>
    <name type="common">Sitka spruce</name>
    <name type="synonym">Pinus sitchensis</name>
    <dbReference type="NCBI Taxonomy" id="3332"/>
    <lineage>
        <taxon>Eukaryota</taxon>
        <taxon>Viridiplantae</taxon>
        <taxon>Streptophyta</taxon>
        <taxon>Embryophyta</taxon>
        <taxon>Tracheophyta</taxon>
        <taxon>Spermatophyta</taxon>
        <taxon>Pinopsida</taxon>
        <taxon>Pinidae</taxon>
        <taxon>Conifers I</taxon>
        <taxon>Pinales</taxon>
        <taxon>Pinaceae</taxon>
        <taxon>Picea</taxon>
    </lineage>
</organism>
<dbReference type="GO" id="GO:0016567">
    <property type="term" value="P:protein ubiquitination"/>
    <property type="evidence" value="ECO:0007669"/>
    <property type="project" value="InterPro"/>
</dbReference>
<dbReference type="GO" id="GO:0046621">
    <property type="term" value="P:negative regulation of organ growth"/>
    <property type="evidence" value="ECO:0007669"/>
    <property type="project" value="InterPro"/>
</dbReference>
<feature type="region of interest" description="Disordered" evidence="2">
    <location>
        <begin position="62"/>
        <end position="86"/>
    </location>
</feature>
<reference evidence="4" key="1">
    <citation type="submission" date="2007-06" db="EMBL/GenBank/DDBJ databases">
        <title>Full length cDNA sequences from Sitka Spruce (Picea sitchensis).</title>
        <authorList>
            <person name="Ralph S.G."/>
            <person name="Chun H.E."/>
            <person name="Liao N."/>
            <person name="Ali J."/>
            <person name="Reid K."/>
            <person name="Kolosova N."/>
            <person name="Cooper N."/>
            <person name="Cullis C."/>
            <person name="Jancsik S."/>
            <person name="Moore R."/>
            <person name="Mayo M."/>
            <person name="Wagner S."/>
            <person name="Holt R.A."/>
            <person name="Jones S.J.M."/>
            <person name="Marra M.A."/>
            <person name="Ritland C.E."/>
            <person name="Ritland K."/>
            <person name="Bohlmann J."/>
        </authorList>
    </citation>
    <scope>NUCLEOTIDE SEQUENCE</scope>
    <source>
        <tissue evidence="4">Bark</tissue>
    </source>
</reference>
<dbReference type="EMBL" id="EF678103">
    <property type="protein sequence ID" value="ABR17882.1"/>
    <property type="molecule type" value="mRNA"/>
</dbReference>
<feature type="domain" description="RING-type" evidence="3">
    <location>
        <begin position="203"/>
        <end position="243"/>
    </location>
</feature>
<dbReference type="PANTHER" id="PTHR46400:SF5">
    <property type="entry name" value="RING-TYPE DOMAIN-CONTAINING PROTEIN"/>
    <property type="match status" value="1"/>
</dbReference>
<protein>
    <recommendedName>
        <fullName evidence="3">RING-type domain-containing protein</fullName>
    </recommendedName>
</protein>
<dbReference type="InterPro" id="IPR033276">
    <property type="entry name" value="BB"/>
</dbReference>
<dbReference type="PROSITE" id="PS50089">
    <property type="entry name" value="ZF_RING_2"/>
    <property type="match status" value="1"/>
</dbReference>
<evidence type="ECO:0000313" key="4">
    <source>
        <dbReference type="EMBL" id="ABR17882.1"/>
    </source>
</evidence>
<dbReference type="InterPro" id="IPR013083">
    <property type="entry name" value="Znf_RING/FYVE/PHD"/>
</dbReference>
<dbReference type="OMA" id="VCYVEVF"/>
<dbReference type="GO" id="GO:0004842">
    <property type="term" value="F:ubiquitin-protein transferase activity"/>
    <property type="evidence" value="ECO:0007669"/>
    <property type="project" value="InterPro"/>
</dbReference>
<dbReference type="Pfam" id="PF13639">
    <property type="entry name" value="zf-RING_2"/>
    <property type="match status" value="1"/>
</dbReference>
<dbReference type="SMART" id="SM00184">
    <property type="entry name" value="RING"/>
    <property type="match status" value="1"/>
</dbReference>
<keyword evidence="1" id="KW-0862">Zinc</keyword>
<dbReference type="AlphaFoldDB" id="B8LQF2"/>
<dbReference type="PANTHER" id="PTHR46400">
    <property type="entry name" value="RING/U-BOX SUPERFAMILY PROTEIN"/>
    <property type="match status" value="1"/>
</dbReference>
<dbReference type="GO" id="GO:0008270">
    <property type="term" value="F:zinc ion binding"/>
    <property type="evidence" value="ECO:0007669"/>
    <property type="project" value="UniProtKB-KW"/>
</dbReference>
<name>B8LQF2_PICSI</name>
<evidence type="ECO:0000256" key="2">
    <source>
        <dbReference type="SAM" id="MobiDB-lite"/>
    </source>
</evidence>
<proteinExistence type="evidence at transcript level"/>
<evidence type="ECO:0000259" key="3">
    <source>
        <dbReference type="PROSITE" id="PS50089"/>
    </source>
</evidence>
<dbReference type="InterPro" id="IPR001841">
    <property type="entry name" value="Znf_RING"/>
</dbReference>
<keyword evidence="1" id="KW-0479">Metal-binding</keyword>
<dbReference type="FunFam" id="3.30.40.10:FF:000226">
    <property type="entry name" value="E3 ubiquitin ligase BIG BROTHER"/>
    <property type="match status" value="1"/>
</dbReference>